<accession>A0A2R8FEG2</accession>
<sequence>VKKGKSIEFKQKMNSMLWDLGKIFVQTFVKYMEKEKGISSDKFCKQSLALGCSLDHLKTVHELGYPLSGNLISIVLKRKDLSPEQKIEFLSWFADEGIEFISKDVVKAAKENEREVLEWLLENMESIEYTNDDRVLAHLALNGHEADYIDKIKEKGLLCTTEVMAKAALNNDFELLQELHKRSYPMDHRVLSYAAFNDNLEMFVWGLENGLSIHQDSMAYAKVCSPNILNYIMSREG</sequence>
<gene>
    <name evidence="1" type="ORF">BRZCDTV_291</name>
</gene>
<name>A0A2R8FEG2_9VIRU</name>
<dbReference type="EMBL" id="LT994651">
    <property type="protein sequence ID" value="SPN79350.1"/>
    <property type="molecule type" value="Genomic_DNA"/>
</dbReference>
<evidence type="ECO:0000313" key="1">
    <source>
        <dbReference type="EMBL" id="SPN79350.1"/>
    </source>
</evidence>
<proteinExistence type="predicted"/>
<keyword evidence="2" id="KW-1185">Reference proteome</keyword>
<protein>
    <submittedName>
        <fullName evidence="1">Ankyrin repeat-containing protein</fullName>
    </submittedName>
</protein>
<evidence type="ECO:0000313" key="2">
    <source>
        <dbReference type="Proteomes" id="UP000273054"/>
    </source>
</evidence>
<feature type="non-terminal residue" evidence="1">
    <location>
        <position position="1"/>
    </location>
</feature>
<dbReference type="SUPFAM" id="SSF140860">
    <property type="entry name" value="Pseudo ankyrin repeat-like"/>
    <property type="match status" value="1"/>
</dbReference>
<dbReference type="Proteomes" id="UP000273054">
    <property type="component" value="Segment"/>
</dbReference>
<reference evidence="1" key="1">
    <citation type="submission" date="2018-03" db="EMBL/GenBank/DDBJ databases">
        <authorList>
            <consortium name="Urmite Genomes"/>
        </authorList>
    </citation>
    <scope>NUCLEOTIDE SEQUENCE [LARGE SCALE GENOMIC DNA]</scope>
    <source>
        <strain evidence="1">IHUMI-27.7</strain>
    </source>
</reference>
<organism evidence="1">
    <name type="scientific">Brazilian cedratvirus IHUMI</name>
    <dbReference type="NCBI Taxonomy" id="2126980"/>
    <lineage>
        <taxon>Viruses</taxon>
        <taxon>Pithoviruses</taxon>
        <taxon>Orthocedratvirinae</taxon>
        <taxon>Alphacedratvirus</taxon>
        <taxon>Alphacedratvirus brasiliense</taxon>
    </lineage>
</organism>